<evidence type="ECO:0000313" key="1">
    <source>
        <dbReference type="EMBL" id="GBM24961.1"/>
    </source>
</evidence>
<dbReference type="Proteomes" id="UP000499080">
    <property type="component" value="Unassembled WGS sequence"/>
</dbReference>
<dbReference type="AlphaFoldDB" id="A0A4Y2E7T3"/>
<organism evidence="1 2">
    <name type="scientific">Araneus ventricosus</name>
    <name type="common">Orbweaver spider</name>
    <name type="synonym">Epeira ventricosa</name>
    <dbReference type="NCBI Taxonomy" id="182803"/>
    <lineage>
        <taxon>Eukaryota</taxon>
        <taxon>Metazoa</taxon>
        <taxon>Ecdysozoa</taxon>
        <taxon>Arthropoda</taxon>
        <taxon>Chelicerata</taxon>
        <taxon>Arachnida</taxon>
        <taxon>Araneae</taxon>
        <taxon>Araneomorphae</taxon>
        <taxon>Entelegynae</taxon>
        <taxon>Araneoidea</taxon>
        <taxon>Araneidae</taxon>
        <taxon>Araneus</taxon>
    </lineage>
</organism>
<comment type="caution">
    <text evidence="1">The sequence shown here is derived from an EMBL/GenBank/DDBJ whole genome shotgun (WGS) entry which is preliminary data.</text>
</comment>
<sequence>MYNRQNAHYLTQENPKYHVEVRHNVRLMFGAGFSIITNHPFVLGGDINVSTVFIDFARLKIQFCRETAVVSITDCIPPIRPSKLNIKLKALPGGNIPATSHRVSDSVKWLTRSTDLIPLDFYLREYFKQKVFETLSPALQELS</sequence>
<name>A0A4Y2E7T3_ARAVE</name>
<dbReference type="EMBL" id="BGPR01091844">
    <property type="protein sequence ID" value="GBM24961.1"/>
    <property type="molecule type" value="Genomic_DNA"/>
</dbReference>
<gene>
    <name evidence="1" type="ORF">AVEN_129133_1</name>
</gene>
<evidence type="ECO:0000313" key="2">
    <source>
        <dbReference type="Proteomes" id="UP000499080"/>
    </source>
</evidence>
<keyword evidence="2" id="KW-1185">Reference proteome</keyword>
<protein>
    <submittedName>
        <fullName evidence="1">Uncharacterized protein</fullName>
    </submittedName>
</protein>
<reference evidence="1 2" key="1">
    <citation type="journal article" date="2019" name="Sci. Rep.">
        <title>Orb-weaving spider Araneus ventricosus genome elucidates the spidroin gene catalogue.</title>
        <authorList>
            <person name="Kono N."/>
            <person name="Nakamura H."/>
            <person name="Ohtoshi R."/>
            <person name="Moran D.A.P."/>
            <person name="Shinohara A."/>
            <person name="Yoshida Y."/>
            <person name="Fujiwara M."/>
            <person name="Mori M."/>
            <person name="Tomita M."/>
            <person name="Arakawa K."/>
        </authorList>
    </citation>
    <scope>NUCLEOTIDE SEQUENCE [LARGE SCALE GENOMIC DNA]</scope>
</reference>
<accession>A0A4Y2E7T3</accession>
<proteinExistence type="predicted"/>
<dbReference type="CDD" id="cd22958">
    <property type="entry name" value="DD_DPY30_SDC1-like"/>
    <property type="match status" value="1"/>
</dbReference>